<name>A0A0C2XC51_SERVB</name>
<gene>
    <name evidence="1" type="ORF">M408DRAFT_180098</name>
</gene>
<protein>
    <submittedName>
        <fullName evidence="1">Uncharacterized protein</fullName>
    </submittedName>
</protein>
<dbReference type="Proteomes" id="UP000054097">
    <property type="component" value="Unassembled WGS sequence"/>
</dbReference>
<organism evidence="1 2">
    <name type="scientific">Serendipita vermifera MAFF 305830</name>
    <dbReference type="NCBI Taxonomy" id="933852"/>
    <lineage>
        <taxon>Eukaryota</taxon>
        <taxon>Fungi</taxon>
        <taxon>Dikarya</taxon>
        <taxon>Basidiomycota</taxon>
        <taxon>Agaricomycotina</taxon>
        <taxon>Agaricomycetes</taxon>
        <taxon>Sebacinales</taxon>
        <taxon>Serendipitaceae</taxon>
        <taxon>Serendipita</taxon>
    </lineage>
</organism>
<dbReference type="AlphaFoldDB" id="A0A0C2XC51"/>
<dbReference type="EMBL" id="KN824304">
    <property type="protein sequence ID" value="KIM26722.1"/>
    <property type="molecule type" value="Genomic_DNA"/>
</dbReference>
<keyword evidence="2" id="KW-1185">Reference proteome</keyword>
<evidence type="ECO:0000313" key="2">
    <source>
        <dbReference type="Proteomes" id="UP000054097"/>
    </source>
</evidence>
<dbReference type="HOGENOM" id="CLU_1907971_0_0_1"/>
<proteinExistence type="predicted"/>
<reference evidence="1 2" key="1">
    <citation type="submission" date="2014-04" db="EMBL/GenBank/DDBJ databases">
        <authorList>
            <consortium name="DOE Joint Genome Institute"/>
            <person name="Kuo A."/>
            <person name="Zuccaro A."/>
            <person name="Kohler A."/>
            <person name="Nagy L.G."/>
            <person name="Floudas D."/>
            <person name="Copeland A."/>
            <person name="Barry K.W."/>
            <person name="Cichocki N."/>
            <person name="Veneault-Fourrey C."/>
            <person name="LaButti K."/>
            <person name="Lindquist E.A."/>
            <person name="Lipzen A."/>
            <person name="Lundell T."/>
            <person name="Morin E."/>
            <person name="Murat C."/>
            <person name="Sun H."/>
            <person name="Tunlid A."/>
            <person name="Henrissat B."/>
            <person name="Grigoriev I.V."/>
            <person name="Hibbett D.S."/>
            <person name="Martin F."/>
            <person name="Nordberg H.P."/>
            <person name="Cantor M.N."/>
            <person name="Hua S.X."/>
        </authorList>
    </citation>
    <scope>NUCLEOTIDE SEQUENCE [LARGE SCALE GENOMIC DNA]</scope>
    <source>
        <strain evidence="1 2">MAFF 305830</strain>
    </source>
</reference>
<accession>A0A0C2XC51</accession>
<sequence length="133" mass="14991">MWSLFSTTRSTQNWTFHILADSISFDTSNNAIEDTCAPAIAQRSFHKRKARMKRYRVDGQPSYAQVSKRLTTFFQIEKSRPIVLKLPFPATLLFVLSSKCRSSLSLVQSISATRTSPSSPPHSHIVSWTVLAS</sequence>
<reference evidence="2" key="2">
    <citation type="submission" date="2015-01" db="EMBL/GenBank/DDBJ databases">
        <title>Evolutionary Origins and Diversification of the Mycorrhizal Mutualists.</title>
        <authorList>
            <consortium name="DOE Joint Genome Institute"/>
            <consortium name="Mycorrhizal Genomics Consortium"/>
            <person name="Kohler A."/>
            <person name="Kuo A."/>
            <person name="Nagy L.G."/>
            <person name="Floudas D."/>
            <person name="Copeland A."/>
            <person name="Barry K.W."/>
            <person name="Cichocki N."/>
            <person name="Veneault-Fourrey C."/>
            <person name="LaButti K."/>
            <person name="Lindquist E.A."/>
            <person name="Lipzen A."/>
            <person name="Lundell T."/>
            <person name="Morin E."/>
            <person name="Murat C."/>
            <person name="Riley R."/>
            <person name="Ohm R."/>
            <person name="Sun H."/>
            <person name="Tunlid A."/>
            <person name="Henrissat B."/>
            <person name="Grigoriev I.V."/>
            <person name="Hibbett D.S."/>
            <person name="Martin F."/>
        </authorList>
    </citation>
    <scope>NUCLEOTIDE SEQUENCE [LARGE SCALE GENOMIC DNA]</scope>
    <source>
        <strain evidence="2">MAFF 305830</strain>
    </source>
</reference>
<evidence type="ECO:0000313" key="1">
    <source>
        <dbReference type="EMBL" id="KIM26722.1"/>
    </source>
</evidence>